<dbReference type="EMBL" id="MAGO01000002">
    <property type="protein sequence ID" value="OCC15949.1"/>
    <property type="molecule type" value="Genomic_DNA"/>
</dbReference>
<dbReference type="Proteomes" id="UP000093080">
    <property type="component" value="Unassembled WGS sequence"/>
</dbReference>
<gene>
    <name evidence="1" type="ORF">DBT_0411</name>
</gene>
<reference evidence="1 2" key="1">
    <citation type="submission" date="2016-06" db="EMBL/GenBank/DDBJ databases">
        <title>Respiratory ammonification of nitrate coupled to the oxidation of elemental sulfur in deep-sea autotrophic thermophilic bacteria.</title>
        <authorList>
            <person name="Slobodkina G.B."/>
            <person name="Mardanov A.V."/>
            <person name="Ravin N.V."/>
            <person name="Frolova A.A."/>
            <person name="Viryasiv M.B."/>
            <person name="Chernyh N.A."/>
            <person name="Bonch-Osmolovskaya E.A."/>
            <person name="Slobodkin A.I."/>
        </authorList>
    </citation>
    <scope>NUCLEOTIDE SEQUENCE [LARGE SCALE GENOMIC DNA]</scope>
    <source>
        <strain evidence="1 2">S69</strain>
    </source>
</reference>
<protein>
    <submittedName>
        <fullName evidence="1">Uncharacterized protein</fullName>
    </submittedName>
</protein>
<dbReference type="RefSeq" id="WP_067615912.1">
    <property type="nucleotide sequence ID" value="NZ_MAGO01000002.1"/>
</dbReference>
<accession>A0A1B9F7N3</accession>
<keyword evidence="2" id="KW-1185">Reference proteome</keyword>
<evidence type="ECO:0000313" key="2">
    <source>
        <dbReference type="Proteomes" id="UP000093080"/>
    </source>
</evidence>
<comment type="caution">
    <text evidence="1">The sequence shown here is derived from an EMBL/GenBank/DDBJ whole genome shotgun (WGS) entry which is preliminary data.</text>
</comment>
<sequence>MPWIVQNLKDILCEQHERTVNNDNCVQFKGLTLQIPQTPYRCHYVKAKVWIHSYPDGSLAIFHGPRKSAAYNPDGSLIEEKKECVAP</sequence>
<organism evidence="1 2">
    <name type="scientific">Dissulfuribacter thermophilus</name>
    <dbReference type="NCBI Taxonomy" id="1156395"/>
    <lineage>
        <taxon>Bacteria</taxon>
        <taxon>Pseudomonadati</taxon>
        <taxon>Thermodesulfobacteriota</taxon>
        <taxon>Dissulfuribacteria</taxon>
        <taxon>Dissulfuribacterales</taxon>
        <taxon>Dissulfuribacteraceae</taxon>
        <taxon>Dissulfuribacter</taxon>
    </lineage>
</organism>
<proteinExistence type="predicted"/>
<evidence type="ECO:0000313" key="1">
    <source>
        <dbReference type="EMBL" id="OCC15949.1"/>
    </source>
</evidence>
<name>A0A1B9F7N3_9BACT</name>
<dbReference type="AlphaFoldDB" id="A0A1B9F7N3"/>